<proteinExistence type="predicted"/>
<evidence type="ECO:0000313" key="3">
    <source>
        <dbReference type="Proteomes" id="UP000198379"/>
    </source>
</evidence>
<keyword evidence="3" id="KW-1185">Reference proteome</keyword>
<keyword evidence="1" id="KW-0732">Signal</keyword>
<dbReference type="EMBL" id="FZNY01000003">
    <property type="protein sequence ID" value="SNR82258.1"/>
    <property type="molecule type" value="Genomic_DNA"/>
</dbReference>
<gene>
    <name evidence="2" type="ORF">SAMN06265376_103200</name>
</gene>
<name>A0A238ZGX3_9FLAO</name>
<dbReference type="RefSeq" id="WP_089371527.1">
    <property type="nucleotide sequence ID" value="NZ_BMEP01000001.1"/>
</dbReference>
<accession>A0A238ZGX3</accession>
<evidence type="ECO:0000256" key="1">
    <source>
        <dbReference type="SAM" id="SignalP"/>
    </source>
</evidence>
<organism evidence="2 3">
    <name type="scientific">Dokdonia pacifica</name>
    <dbReference type="NCBI Taxonomy" id="1627892"/>
    <lineage>
        <taxon>Bacteria</taxon>
        <taxon>Pseudomonadati</taxon>
        <taxon>Bacteroidota</taxon>
        <taxon>Flavobacteriia</taxon>
        <taxon>Flavobacteriales</taxon>
        <taxon>Flavobacteriaceae</taxon>
        <taxon>Dokdonia</taxon>
    </lineage>
</organism>
<evidence type="ECO:0008006" key="4">
    <source>
        <dbReference type="Google" id="ProtNLM"/>
    </source>
</evidence>
<feature type="chain" id="PRO_5012285928" description="Outer membrane protein beta-barrel domain-containing protein" evidence="1">
    <location>
        <begin position="21"/>
        <end position="401"/>
    </location>
</feature>
<evidence type="ECO:0000313" key="2">
    <source>
        <dbReference type="EMBL" id="SNR82258.1"/>
    </source>
</evidence>
<dbReference type="AlphaFoldDB" id="A0A238ZGX3"/>
<protein>
    <recommendedName>
        <fullName evidence="4">Outer membrane protein beta-barrel domain-containing protein</fullName>
    </recommendedName>
</protein>
<reference evidence="2 3" key="1">
    <citation type="submission" date="2017-06" db="EMBL/GenBank/DDBJ databases">
        <authorList>
            <person name="Kim H.J."/>
            <person name="Triplett B.A."/>
        </authorList>
    </citation>
    <scope>NUCLEOTIDE SEQUENCE [LARGE SCALE GENOMIC DNA]</scope>
    <source>
        <strain evidence="2 3">DSM 25597</strain>
    </source>
</reference>
<feature type="signal peptide" evidence="1">
    <location>
        <begin position="1"/>
        <end position="20"/>
    </location>
</feature>
<dbReference type="OrthoDB" id="921445at2"/>
<dbReference type="Proteomes" id="UP000198379">
    <property type="component" value="Unassembled WGS sequence"/>
</dbReference>
<sequence length="401" mass="45903">MKRKYIFLFIAFIYCFSIQAQTKNRKGYYIDNNGSKKEGFIKDLDWGITPESFTFYSSENTEGKTITIAQASGFGIYNVSKYERHKVNIDRSSNKLNDLGRDRDPNMKVETLFLKVELEGALKLYSHSITAGTKFFVQKKGELIYPLVYKRFLTYDNKINENNYFRQQLTSDFACEELSYNTSNLSYKRSDIIKYVEKYNSCKGEVTTRIGEKEKGATFNIYLLAGANYNSFRIKESNNSNFDFGSEVNPTFGFEIEFLLPNNNNKWAAFIDGRYTTFNKGGSSSFESLLTDVIFTQDVEADLSFFDISLGGRHYFFLNPSTKIHLGISYGVEVIANTDVTYTISQDITATNGQGSLGLSAGFSWKNFRGDIRYNTLKEHIPSKSEYTSLMVTLSYNILKF</sequence>